<organism evidence="8 9">
    <name type="scientific">Amphiprion percula</name>
    <name type="common">Orange clownfish</name>
    <name type="synonym">Lutjanus percula</name>
    <dbReference type="NCBI Taxonomy" id="161767"/>
    <lineage>
        <taxon>Eukaryota</taxon>
        <taxon>Metazoa</taxon>
        <taxon>Chordata</taxon>
        <taxon>Craniata</taxon>
        <taxon>Vertebrata</taxon>
        <taxon>Euteleostomi</taxon>
        <taxon>Actinopterygii</taxon>
        <taxon>Neopterygii</taxon>
        <taxon>Teleostei</taxon>
        <taxon>Neoteleostei</taxon>
        <taxon>Acanthomorphata</taxon>
        <taxon>Ovalentaria</taxon>
        <taxon>Pomacentridae</taxon>
        <taxon>Amphiprion</taxon>
    </lineage>
</organism>
<accession>A0A3P8RQQ6</accession>
<name>A0A3P8RQQ6_AMPPE</name>
<dbReference type="Pfam" id="PF25152">
    <property type="entry name" value="CD59"/>
    <property type="match status" value="1"/>
</dbReference>
<dbReference type="CDD" id="cd23554">
    <property type="entry name" value="TFP_LU_ECD_CD59"/>
    <property type="match status" value="1"/>
</dbReference>
<keyword evidence="3" id="KW-0732">Signal</keyword>
<dbReference type="InterPro" id="IPR056949">
    <property type="entry name" value="CD59"/>
</dbReference>
<dbReference type="PANTHER" id="PTHR10036">
    <property type="entry name" value="CD59 GLYCOPROTEIN"/>
    <property type="match status" value="1"/>
</dbReference>
<reference evidence="8" key="3">
    <citation type="submission" date="2025-09" db="UniProtKB">
        <authorList>
            <consortium name="Ensembl"/>
        </authorList>
    </citation>
    <scope>IDENTIFICATION</scope>
</reference>
<dbReference type="PANTHER" id="PTHR10036:SF13">
    <property type="entry name" value="CD59 MOLECULE (CD59 BLOOD GROUP)"/>
    <property type="match status" value="1"/>
</dbReference>
<evidence type="ECO:0000313" key="8">
    <source>
        <dbReference type="Ensembl" id="ENSAPEP00000002442.1"/>
    </source>
</evidence>
<reference evidence="8 9" key="1">
    <citation type="submission" date="2018-03" db="EMBL/GenBank/DDBJ databases">
        <title>Finding Nemo's genes: A chromosome-scale reference assembly of the genome of the orange clownfish Amphiprion percula.</title>
        <authorList>
            <person name="Lehmann R."/>
        </authorList>
    </citation>
    <scope>NUCLEOTIDE SEQUENCE</scope>
</reference>
<keyword evidence="6" id="KW-0325">Glycoprotein</keyword>
<evidence type="ECO:0000256" key="1">
    <source>
        <dbReference type="ARBA" id="ARBA00004589"/>
    </source>
</evidence>
<dbReference type="GO" id="GO:0098552">
    <property type="term" value="C:side of membrane"/>
    <property type="evidence" value="ECO:0007669"/>
    <property type="project" value="UniProtKB-KW"/>
</dbReference>
<evidence type="ECO:0000256" key="2">
    <source>
        <dbReference type="ARBA" id="ARBA00022622"/>
    </source>
</evidence>
<evidence type="ECO:0000256" key="6">
    <source>
        <dbReference type="ARBA" id="ARBA00023180"/>
    </source>
</evidence>
<proteinExistence type="predicted"/>
<keyword evidence="5" id="KW-1015">Disulfide bond</keyword>
<comment type="subcellular location">
    <subcellularLocation>
        <location evidence="1">Membrane</location>
        <topology evidence="1">Lipid-anchor</topology>
        <topology evidence="1">GPI-anchor</topology>
    </subcellularLocation>
</comment>
<dbReference type="GeneTree" id="ENSGT00730000111696"/>
<keyword evidence="2" id="KW-0336">GPI-anchor</keyword>
<dbReference type="SUPFAM" id="SSF57302">
    <property type="entry name" value="Snake toxin-like"/>
    <property type="match status" value="1"/>
</dbReference>
<evidence type="ECO:0000256" key="4">
    <source>
        <dbReference type="ARBA" id="ARBA00023136"/>
    </source>
</evidence>
<dbReference type="STRING" id="161767.ENSAPEP00000002442"/>
<keyword evidence="9" id="KW-1185">Reference proteome</keyword>
<evidence type="ECO:0000256" key="7">
    <source>
        <dbReference type="ARBA" id="ARBA00023288"/>
    </source>
</evidence>
<dbReference type="Proteomes" id="UP000265080">
    <property type="component" value="Chromosome 4"/>
</dbReference>
<keyword evidence="4" id="KW-0472">Membrane</keyword>
<protein>
    <submittedName>
        <fullName evidence="8">CD59 molecule (CD59 blood group) b</fullName>
    </submittedName>
</protein>
<reference evidence="8" key="2">
    <citation type="submission" date="2025-08" db="UniProtKB">
        <authorList>
            <consortium name="Ensembl"/>
        </authorList>
    </citation>
    <scope>IDENTIFICATION</scope>
</reference>
<dbReference type="AlphaFoldDB" id="A0A3P8RQQ6"/>
<sequence>MSSCCLWFFRKSSDRSFYFNVKPKKTYKSADSAEFLLFGFRIPASDIHSSRSGLRCYKCADYTGRCQNVQECTFEDSCISLSERGGKTIRQCIRYTDCDNSRLTQMFPAISGFTYRCCSSNLCNSGITVTTATPALALAASLLSVFWSWM</sequence>
<dbReference type="Ensembl" id="ENSAPET00000002499.1">
    <property type="protein sequence ID" value="ENSAPEP00000002442.1"/>
    <property type="gene ID" value="ENSAPEG00000001763.1"/>
</dbReference>
<evidence type="ECO:0000256" key="5">
    <source>
        <dbReference type="ARBA" id="ARBA00023157"/>
    </source>
</evidence>
<keyword evidence="7" id="KW-0449">Lipoprotein</keyword>
<dbReference type="Gene3D" id="2.10.60.10">
    <property type="entry name" value="CD59"/>
    <property type="match status" value="1"/>
</dbReference>
<dbReference type="InterPro" id="IPR045860">
    <property type="entry name" value="Snake_toxin-like_sf"/>
</dbReference>
<evidence type="ECO:0000313" key="9">
    <source>
        <dbReference type="Proteomes" id="UP000265080"/>
    </source>
</evidence>
<evidence type="ECO:0000256" key="3">
    <source>
        <dbReference type="ARBA" id="ARBA00022729"/>
    </source>
</evidence>